<feature type="binding site" evidence="9 12">
    <location>
        <position position="69"/>
    </location>
    <ligand>
        <name>FMN</name>
        <dbReference type="ChEBI" id="CHEBI:58210"/>
    </ligand>
</feature>
<keyword evidence="8 9" id="KW-0560">Oxidoreductase</keyword>
<evidence type="ECO:0000256" key="7">
    <source>
        <dbReference type="ARBA" id="ARBA00022884"/>
    </source>
</evidence>
<feature type="site" description="Interacts with tRNA" evidence="9">
    <location>
        <position position="96"/>
    </location>
</feature>
<dbReference type="CDD" id="cd02801">
    <property type="entry name" value="DUS_like_FMN"/>
    <property type="match status" value="1"/>
</dbReference>
<dbReference type="GO" id="GO:0050660">
    <property type="term" value="F:flavin adenine dinucleotide binding"/>
    <property type="evidence" value="ECO:0007669"/>
    <property type="project" value="InterPro"/>
</dbReference>
<keyword evidence="6 9" id="KW-0521">NADP</keyword>
<dbReference type="InterPro" id="IPR013785">
    <property type="entry name" value="Aldolase_TIM"/>
</dbReference>
<proteinExistence type="inferred from homology"/>
<feature type="site" description="Interacts with tRNA; defines subfamily-specific binding signature" evidence="9">
    <location>
        <position position="299"/>
    </location>
</feature>
<evidence type="ECO:0000256" key="3">
    <source>
        <dbReference type="ARBA" id="ARBA00022630"/>
    </source>
</evidence>
<keyword evidence="12" id="KW-0547">Nucleotide-binding</keyword>
<protein>
    <recommendedName>
        <fullName evidence="9">tRNA-dihydrouridine(16) synthase</fullName>
        <ecNumber evidence="9">1.3.1.-</ecNumber>
    </recommendedName>
    <alternativeName>
        <fullName evidence="9">U16-specific dihydrouridine synthase</fullName>
        <shortName evidence="9">U16-specific Dus</shortName>
    </alternativeName>
    <alternativeName>
        <fullName evidence="9">tRNA-dihydrouridine synthase C</fullName>
    </alternativeName>
</protein>
<evidence type="ECO:0000256" key="10">
    <source>
        <dbReference type="PIRNR" id="PIRNR006621"/>
    </source>
</evidence>
<dbReference type="PANTHER" id="PTHR11082">
    <property type="entry name" value="TRNA-DIHYDROURIDINE SYNTHASE"/>
    <property type="match status" value="1"/>
</dbReference>
<dbReference type="EMBL" id="JADJUC010000001">
    <property type="protein sequence ID" value="MBK8522932.1"/>
    <property type="molecule type" value="Genomic_DNA"/>
</dbReference>
<dbReference type="GO" id="GO:0010181">
    <property type="term" value="F:FMN binding"/>
    <property type="evidence" value="ECO:0007669"/>
    <property type="project" value="UniProtKB-UniRule"/>
</dbReference>
<feature type="binding site" evidence="9 12">
    <location>
        <position position="140"/>
    </location>
    <ligand>
        <name>FMN</name>
        <dbReference type="ChEBI" id="CHEBI:58210"/>
    </ligand>
</feature>
<feature type="domain" description="DUS-like FMN-binding" evidence="13">
    <location>
        <begin position="5"/>
        <end position="268"/>
    </location>
</feature>
<keyword evidence="4 9" id="KW-0288">FMN</keyword>
<dbReference type="Pfam" id="PF01207">
    <property type="entry name" value="Dus"/>
    <property type="match status" value="1"/>
</dbReference>
<feature type="site" description="Interacts with tRNA; defines subfamily-specific binding signature" evidence="9">
    <location>
        <position position="278"/>
    </location>
</feature>
<feature type="binding site" evidence="9 12">
    <location>
        <begin position="224"/>
        <end position="225"/>
    </location>
    <ligand>
        <name>FMN</name>
        <dbReference type="ChEBI" id="CHEBI:58210"/>
    </ligand>
</feature>
<comment type="catalytic activity">
    <reaction evidence="9">
        <text>5,6-dihydrouridine(16) in tRNA + NADP(+) = uridine(16) in tRNA + NADPH + H(+)</text>
        <dbReference type="Rhea" id="RHEA:53376"/>
        <dbReference type="Rhea" id="RHEA-COMP:13543"/>
        <dbReference type="Rhea" id="RHEA-COMP:13544"/>
        <dbReference type="ChEBI" id="CHEBI:15378"/>
        <dbReference type="ChEBI" id="CHEBI:57783"/>
        <dbReference type="ChEBI" id="CHEBI:58349"/>
        <dbReference type="ChEBI" id="CHEBI:65315"/>
        <dbReference type="ChEBI" id="CHEBI:74443"/>
    </reaction>
</comment>
<keyword evidence="2 9" id="KW-0820">tRNA-binding</keyword>
<feature type="site" description="Interacts with tRNA; defines subfamily-specific binding signature" evidence="9">
    <location>
        <position position="276"/>
    </location>
</feature>
<evidence type="ECO:0000256" key="1">
    <source>
        <dbReference type="ARBA" id="ARBA00001917"/>
    </source>
</evidence>
<comment type="caution">
    <text evidence="14">The sequence shown here is derived from an EMBL/GenBank/DDBJ whole genome shotgun (WGS) entry which is preliminary data.</text>
</comment>
<feature type="binding site" evidence="9">
    <location>
        <begin position="200"/>
        <end position="202"/>
    </location>
    <ligand>
        <name>FMN</name>
        <dbReference type="ChEBI" id="CHEBI:58210"/>
    </ligand>
</feature>
<evidence type="ECO:0000313" key="15">
    <source>
        <dbReference type="Proteomes" id="UP000886689"/>
    </source>
</evidence>
<evidence type="ECO:0000256" key="2">
    <source>
        <dbReference type="ARBA" id="ARBA00022555"/>
    </source>
</evidence>
<comment type="similarity">
    <text evidence="10">Belongs to the dus family.</text>
</comment>
<evidence type="ECO:0000256" key="4">
    <source>
        <dbReference type="ARBA" id="ARBA00022643"/>
    </source>
</evidence>
<sequence>MSKLLLAPMEGLADDVLRTVLTRVGGYDQAVTEFVRVSGSLLPDRSFFRISPELKNGGKTPSGTPVVLQLLGSDPDCLAGNAERLARLQPPAIDLNFGCPAPCVNRHRGGAALLGEPELLNLIVSTVRAAVPAEIPVTAKMRLGIADTSLAIACAQALTEGGAASLVVHARTKEQGYRAPAHWEWVARIREAVAVPVIANGEVWTVGDWQRCREISGCDDVMLGRGAVSDPYLALRIRGEAEAAPTAHEWQALLPHLADYWQGVLQKVEPRHAPGRLKLLLGYLRRTWPEAEALHGLIRPLRVPAEITEVLARLTPATLQAA</sequence>
<dbReference type="GO" id="GO:0017150">
    <property type="term" value="F:tRNA dihydrouridine synthase activity"/>
    <property type="evidence" value="ECO:0007669"/>
    <property type="project" value="UniProtKB-UniRule"/>
</dbReference>
<evidence type="ECO:0000256" key="6">
    <source>
        <dbReference type="ARBA" id="ARBA00022857"/>
    </source>
</evidence>
<comment type="function">
    <text evidence="9">Catalyzes the synthesis of 5,6-dihydrouridine (D), a modified base found in the D-loop of most tRNAs, via the reduction of the C5-C6 double bond in target uridines. Specifically modifies U16 in tRNAs.</text>
</comment>
<organism evidence="14 15">
    <name type="scientific">Candidatus Proximibacter danicus</name>
    <dbReference type="NCBI Taxonomy" id="2954365"/>
    <lineage>
        <taxon>Bacteria</taxon>
        <taxon>Pseudomonadati</taxon>
        <taxon>Pseudomonadota</taxon>
        <taxon>Betaproteobacteria</taxon>
        <taxon>Candidatus Proximibacter</taxon>
    </lineage>
</organism>
<reference evidence="14" key="1">
    <citation type="submission" date="2020-10" db="EMBL/GenBank/DDBJ databases">
        <title>Connecting structure to function with the recovery of over 1000 high-quality activated sludge metagenome-assembled genomes encoding full-length rRNA genes using long-read sequencing.</title>
        <authorList>
            <person name="Singleton C.M."/>
            <person name="Petriglieri F."/>
            <person name="Kristensen J.M."/>
            <person name="Kirkegaard R.H."/>
            <person name="Michaelsen T.Y."/>
            <person name="Andersen M.H."/>
            <person name="Karst S.M."/>
            <person name="Dueholm M.S."/>
            <person name="Nielsen P.H."/>
            <person name="Albertsen M."/>
        </authorList>
    </citation>
    <scope>NUCLEOTIDE SEQUENCE</scope>
    <source>
        <strain evidence="14">Hirt_18-Q3-R61-65_BATAC.395</strain>
    </source>
</reference>
<comment type="catalytic activity">
    <reaction evidence="9">
        <text>5,6-dihydrouridine(16) in tRNA + NAD(+) = uridine(16) in tRNA + NADH + H(+)</text>
        <dbReference type="Rhea" id="RHEA:53380"/>
        <dbReference type="Rhea" id="RHEA-COMP:13543"/>
        <dbReference type="Rhea" id="RHEA-COMP:13544"/>
        <dbReference type="ChEBI" id="CHEBI:15378"/>
        <dbReference type="ChEBI" id="CHEBI:57540"/>
        <dbReference type="ChEBI" id="CHEBI:57945"/>
        <dbReference type="ChEBI" id="CHEBI:65315"/>
        <dbReference type="ChEBI" id="CHEBI:74443"/>
    </reaction>
</comment>
<keyword evidence="5 9" id="KW-0819">tRNA processing</keyword>
<dbReference type="Gene3D" id="3.20.20.70">
    <property type="entry name" value="Aldolase class I"/>
    <property type="match status" value="1"/>
</dbReference>
<evidence type="ECO:0000313" key="14">
    <source>
        <dbReference type="EMBL" id="MBK8522932.1"/>
    </source>
</evidence>
<evidence type="ECO:0000256" key="8">
    <source>
        <dbReference type="ARBA" id="ARBA00023002"/>
    </source>
</evidence>
<dbReference type="Proteomes" id="UP000886689">
    <property type="component" value="Unassembled WGS sequence"/>
</dbReference>
<comment type="cofactor">
    <cofactor evidence="1 9 10 12">
        <name>FMN</name>
        <dbReference type="ChEBI" id="CHEBI:58210"/>
    </cofactor>
</comment>
<feature type="active site" description="Proton donor" evidence="9 11">
    <location>
        <position position="99"/>
    </location>
</feature>
<comment type="similarity">
    <text evidence="9">Belongs to the Dus family. DusC subfamily.</text>
</comment>
<feature type="binding site" evidence="12">
    <location>
        <position position="169"/>
    </location>
    <ligand>
        <name>FMN</name>
        <dbReference type="ChEBI" id="CHEBI:58210"/>
    </ligand>
</feature>
<dbReference type="PROSITE" id="PS01136">
    <property type="entry name" value="UPF0034"/>
    <property type="match status" value="1"/>
</dbReference>
<accession>A0A9D7K1F7</accession>
<evidence type="ECO:0000259" key="13">
    <source>
        <dbReference type="Pfam" id="PF01207"/>
    </source>
</evidence>
<dbReference type="AlphaFoldDB" id="A0A9D7K1F7"/>
<dbReference type="PANTHER" id="PTHR11082:SF26">
    <property type="entry name" value="TRNA-DIHYDROURIDINE(16) SYNTHASE"/>
    <property type="match status" value="1"/>
</dbReference>
<feature type="site" description="Interacts with tRNA" evidence="9">
    <location>
        <position position="283"/>
    </location>
</feature>
<keyword evidence="7 9" id="KW-0694">RNA-binding</keyword>
<dbReference type="InterPro" id="IPR032886">
    <property type="entry name" value="DusC"/>
</dbReference>
<evidence type="ECO:0000256" key="12">
    <source>
        <dbReference type="PIRSR" id="PIRSR006621-2"/>
    </source>
</evidence>
<dbReference type="InterPro" id="IPR042270">
    <property type="entry name" value="DusC_C"/>
</dbReference>
<gene>
    <name evidence="9" type="primary">dusC</name>
    <name evidence="14" type="ORF">IPL58_01655</name>
</gene>
<evidence type="ECO:0000256" key="11">
    <source>
        <dbReference type="PIRSR" id="PIRSR006621-1"/>
    </source>
</evidence>
<dbReference type="SUPFAM" id="SSF51395">
    <property type="entry name" value="FMN-linked oxidoreductases"/>
    <property type="match status" value="1"/>
</dbReference>
<dbReference type="InterPro" id="IPR035587">
    <property type="entry name" value="DUS-like_FMN-bd"/>
</dbReference>
<dbReference type="EC" id="1.3.1.-" evidence="9"/>
<dbReference type="HAMAP" id="MF_02043">
    <property type="entry name" value="DusC_subfam"/>
    <property type="match status" value="1"/>
</dbReference>
<dbReference type="GO" id="GO:0000049">
    <property type="term" value="F:tRNA binding"/>
    <property type="evidence" value="ECO:0007669"/>
    <property type="project" value="UniProtKB-UniRule"/>
</dbReference>
<dbReference type="PIRSF" id="PIRSF006621">
    <property type="entry name" value="Dus"/>
    <property type="match status" value="1"/>
</dbReference>
<dbReference type="InterPro" id="IPR001269">
    <property type="entry name" value="DUS_fam"/>
</dbReference>
<evidence type="ECO:0000256" key="9">
    <source>
        <dbReference type="HAMAP-Rule" id="MF_02043"/>
    </source>
</evidence>
<name>A0A9D7K1F7_9PROT</name>
<feature type="site" description="Interacts with tRNA; defines subfamily-specific binding signature" evidence="9">
    <location>
        <position position="36"/>
    </location>
</feature>
<dbReference type="InterPro" id="IPR018517">
    <property type="entry name" value="tRNA_hU_synthase_CS"/>
</dbReference>
<keyword evidence="3 9" id="KW-0285">Flavoprotein</keyword>
<evidence type="ECO:0000256" key="5">
    <source>
        <dbReference type="ARBA" id="ARBA00022694"/>
    </source>
</evidence>
<dbReference type="Gene3D" id="1.20.225.30">
    <property type="entry name" value="Dihydrouridine synthase, C-terminal recognition domain"/>
    <property type="match status" value="1"/>
</dbReference>
<feature type="site" description="Interacts with tRNA" evidence="9">
    <location>
        <position position="177"/>
    </location>
</feature>